<evidence type="ECO:0000313" key="2">
    <source>
        <dbReference type="EMBL" id="KAK7688212.1"/>
    </source>
</evidence>
<dbReference type="Pfam" id="PF20268">
    <property type="entry name" value="SBDS_C"/>
    <property type="match status" value="1"/>
</dbReference>
<gene>
    <name evidence="2" type="ORF">QCA50_008582</name>
</gene>
<keyword evidence="3" id="KW-1185">Reference proteome</keyword>
<evidence type="ECO:0000259" key="1">
    <source>
        <dbReference type="Pfam" id="PF20268"/>
    </source>
</evidence>
<dbReference type="Gene3D" id="3.30.70.240">
    <property type="match status" value="1"/>
</dbReference>
<feature type="domain" description="Ribosome maturation protein SDO1/SBDS C-terminal" evidence="1">
    <location>
        <begin position="49"/>
        <end position="112"/>
    </location>
</feature>
<protein>
    <recommendedName>
        <fullName evidence="1">Ribosome maturation protein SDO1/SBDS C-terminal domain-containing protein</fullName>
    </recommendedName>
</protein>
<dbReference type="AlphaFoldDB" id="A0AAW0GE50"/>
<name>A0AAW0GE50_9APHY</name>
<dbReference type="InterPro" id="IPR046928">
    <property type="entry name" value="SDO1/SBDS_C"/>
</dbReference>
<reference evidence="2 3" key="1">
    <citation type="submission" date="2022-09" db="EMBL/GenBank/DDBJ databases">
        <authorList>
            <person name="Palmer J.M."/>
        </authorList>
    </citation>
    <scope>NUCLEOTIDE SEQUENCE [LARGE SCALE GENOMIC DNA]</scope>
    <source>
        <strain evidence="2 3">DSM 7382</strain>
    </source>
</reference>
<organism evidence="2 3">
    <name type="scientific">Cerrena zonata</name>
    <dbReference type="NCBI Taxonomy" id="2478898"/>
    <lineage>
        <taxon>Eukaryota</taxon>
        <taxon>Fungi</taxon>
        <taxon>Dikarya</taxon>
        <taxon>Basidiomycota</taxon>
        <taxon>Agaricomycotina</taxon>
        <taxon>Agaricomycetes</taxon>
        <taxon>Polyporales</taxon>
        <taxon>Cerrenaceae</taxon>
        <taxon>Cerrena</taxon>
    </lineage>
</organism>
<evidence type="ECO:0000313" key="3">
    <source>
        <dbReference type="Proteomes" id="UP001385951"/>
    </source>
</evidence>
<accession>A0AAW0GE50</accession>
<dbReference type="EMBL" id="JASBNA010000011">
    <property type="protein sequence ID" value="KAK7688212.1"/>
    <property type="molecule type" value="Genomic_DNA"/>
</dbReference>
<comment type="caution">
    <text evidence="2">The sequence shown here is derived from an EMBL/GenBank/DDBJ whole genome shotgun (WGS) entry which is preliminary data.</text>
</comment>
<sequence length="120" mass="13848">MDPTLRQAVANYLRPVSFRKKIEFIIVHQRIADKVYTADKESKYAFVWITTPSEDGTRLREKVIEGAEKIENDEMGQPQWEAIMLIDPGQFRVINDLLQKECKGRGRIETMTFAATAETN</sequence>
<proteinExistence type="predicted"/>
<dbReference type="Proteomes" id="UP001385951">
    <property type="component" value="Unassembled WGS sequence"/>
</dbReference>